<dbReference type="InterPro" id="IPR011049">
    <property type="entry name" value="Serralysin-like_metalloprot_C"/>
</dbReference>
<name>W4HQH6_9RHOB</name>
<keyword evidence="5" id="KW-1185">Reference proteome</keyword>
<dbReference type="SUPFAM" id="SSF63829">
    <property type="entry name" value="Calcium-dependent phosphotriesterase"/>
    <property type="match status" value="1"/>
</dbReference>
<protein>
    <submittedName>
        <fullName evidence="4">Hemolysin-type calcium-binding protein</fullName>
    </submittedName>
</protein>
<dbReference type="InterPro" id="IPR018511">
    <property type="entry name" value="Hemolysin-typ_Ca-bd_CS"/>
</dbReference>
<accession>W4HQH6</accession>
<sequence>MTVLIAGGNDFFVSEDGIDLDRELDFETEEGFHGLTMTPDGTLYGTNTDGLYRIDMQTGDITFLFESSDSAYGDNGLGSDSSGTLLIGDQYEVYEYDPISGEVGAIYDLDGEYVDGALVADDTTVIVATNRGVSIIDRASRDVVETIDFGLGAIGGMAVGGPGGDDVLIYSTDNVWRLLPDGVEELGSLNRTGHVSGTTSSEYLEIPERFQAAQFIEDEPSEPTTTPQDLAFQVGTDGDDSLIGTDGDDDLYGLAGNDFLAGNAGDDVLAGADGNDLIAGDEGNDNLGGGFGADTMLGGAGNDTLGGGRGDDEVYGVEGNDVIAGGPGNDTVVGGIGDDTIGGSFGDDEVSGSDGDDSLGGGTGMDTIYGYTGDDSVGGGEGDDVISGFDGDDFLAGGGRDDSIRGGDDNDTINGGEGSDTLAGGEGSDVFVWNEFSSGSVDVVTDFDDGMDSFRMTGIENAPGSGLQGYLDALDIVDLAGGGVSMSYGGNTIIVQRVSSADLTLSDFVFI</sequence>
<dbReference type="RefSeq" id="WP_051487295.1">
    <property type="nucleotide sequence ID" value="NZ_AQQW01000001.1"/>
</dbReference>
<dbReference type="EMBL" id="AQQW01000001">
    <property type="protein sequence ID" value="ETW14260.1"/>
    <property type="molecule type" value="Genomic_DNA"/>
</dbReference>
<dbReference type="PRINTS" id="PR00313">
    <property type="entry name" value="CABNDNGRPT"/>
</dbReference>
<evidence type="ECO:0000256" key="2">
    <source>
        <dbReference type="ARBA" id="ARBA00022525"/>
    </source>
</evidence>
<evidence type="ECO:0000313" key="5">
    <source>
        <dbReference type="Proteomes" id="UP000019063"/>
    </source>
</evidence>
<dbReference type="Gene3D" id="2.150.10.10">
    <property type="entry name" value="Serralysin-like metalloprotease, C-terminal"/>
    <property type="match status" value="3"/>
</dbReference>
<dbReference type="GO" id="GO:0005509">
    <property type="term" value="F:calcium ion binding"/>
    <property type="evidence" value="ECO:0007669"/>
    <property type="project" value="InterPro"/>
</dbReference>
<feature type="compositionally biased region" description="Basic and acidic residues" evidence="3">
    <location>
        <begin position="399"/>
        <end position="408"/>
    </location>
</feature>
<dbReference type="eggNOG" id="COG2931">
    <property type="taxonomic scope" value="Bacteria"/>
</dbReference>
<reference evidence="4 5" key="1">
    <citation type="journal article" date="2014" name="Antonie Van Leeuwenhoek">
        <title>Roseivivax atlanticus sp. nov., isolated from surface seawater of the Atlantic Ocean.</title>
        <authorList>
            <person name="Li G."/>
            <person name="Lai Q."/>
            <person name="Liu X."/>
            <person name="Sun F."/>
            <person name="Shao Z."/>
        </authorList>
    </citation>
    <scope>NUCLEOTIDE SEQUENCE [LARGE SCALE GENOMIC DNA]</scope>
    <source>
        <strain evidence="4 5">22II-s10s</strain>
    </source>
</reference>
<dbReference type="InterPro" id="IPR001343">
    <property type="entry name" value="Hemolysn_Ca-bd"/>
</dbReference>
<evidence type="ECO:0000313" key="4">
    <source>
        <dbReference type="EMBL" id="ETW14260.1"/>
    </source>
</evidence>
<evidence type="ECO:0000256" key="3">
    <source>
        <dbReference type="SAM" id="MobiDB-lite"/>
    </source>
</evidence>
<keyword evidence="2" id="KW-0964">Secreted</keyword>
<comment type="caution">
    <text evidence="4">The sequence shown here is derived from an EMBL/GenBank/DDBJ whole genome shotgun (WGS) entry which is preliminary data.</text>
</comment>
<feature type="region of interest" description="Disordered" evidence="3">
    <location>
        <begin position="341"/>
        <end position="424"/>
    </location>
</feature>
<comment type="subcellular location">
    <subcellularLocation>
        <location evidence="1">Secreted</location>
    </subcellularLocation>
</comment>
<dbReference type="PANTHER" id="PTHR38340:SF1">
    <property type="entry name" value="S-LAYER PROTEIN"/>
    <property type="match status" value="1"/>
</dbReference>
<organism evidence="4 5">
    <name type="scientific">Roseivivax marinus</name>
    <dbReference type="NCBI Taxonomy" id="1379903"/>
    <lineage>
        <taxon>Bacteria</taxon>
        <taxon>Pseudomonadati</taxon>
        <taxon>Pseudomonadota</taxon>
        <taxon>Alphaproteobacteria</taxon>
        <taxon>Rhodobacterales</taxon>
        <taxon>Roseobacteraceae</taxon>
        <taxon>Roseivivax</taxon>
    </lineage>
</organism>
<proteinExistence type="predicted"/>
<gene>
    <name evidence="4" type="ORF">ATO8_00085</name>
</gene>
<dbReference type="Pfam" id="PF00353">
    <property type="entry name" value="HemolysinCabind"/>
    <property type="match status" value="4"/>
</dbReference>
<dbReference type="InterPro" id="IPR015943">
    <property type="entry name" value="WD40/YVTN_repeat-like_dom_sf"/>
</dbReference>
<dbReference type="PROSITE" id="PS00330">
    <property type="entry name" value="HEMOLYSIN_CALCIUM"/>
    <property type="match status" value="2"/>
</dbReference>
<dbReference type="AlphaFoldDB" id="W4HQH6"/>
<dbReference type="PATRIC" id="fig|1317118.6.peg.16"/>
<dbReference type="SUPFAM" id="SSF51120">
    <property type="entry name" value="beta-Roll"/>
    <property type="match status" value="2"/>
</dbReference>
<feature type="compositionally biased region" description="Acidic residues" evidence="3">
    <location>
        <begin position="346"/>
        <end position="357"/>
    </location>
</feature>
<dbReference type="GO" id="GO:0005576">
    <property type="term" value="C:extracellular region"/>
    <property type="evidence" value="ECO:0007669"/>
    <property type="project" value="UniProtKB-SubCell"/>
</dbReference>
<dbReference type="InterPro" id="IPR050557">
    <property type="entry name" value="RTX_toxin/Mannuronan_C5-epim"/>
</dbReference>
<dbReference type="Gene3D" id="2.130.10.10">
    <property type="entry name" value="YVTN repeat-like/Quinoprotein amine dehydrogenase"/>
    <property type="match status" value="1"/>
</dbReference>
<dbReference type="STRING" id="1379903.ATO8_00085"/>
<evidence type="ECO:0000256" key="1">
    <source>
        <dbReference type="ARBA" id="ARBA00004613"/>
    </source>
</evidence>
<dbReference type="PANTHER" id="PTHR38340">
    <property type="entry name" value="S-LAYER PROTEIN"/>
    <property type="match status" value="1"/>
</dbReference>
<dbReference type="Proteomes" id="UP000019063">
    <property type="component" value="Unassembled WGS sequence"/>
</dbReference>